<dbReference type="RefSeq" id="WP_345102771.1">
    <property type="nucleotide sequence ID" value="NZ_BAABCV010000005.1"/>
</dbReference>
<evidence type="ECO:0000256" key="2">
    <source>
        <dbReference type="ARBA" id="ARBA00022723"/>
    </source>
</evidence>
<accession>A0ABP7WQL9</accession>
<name>A0ABP7WQL9_9SPHI</name>
<dbReference type="Proteomes" id="UP001500841">
    <property type="component" value="Unassembled WGS sequence"/>
</dbReference>
<proteinExistence type="predicted"/>
<feature type="domain" description="Rieske" evidence="6">
    <location>
        <begin position="68"/>
        <end position="143"/>
    </location>
</feature>
<evidence type="ECO:0000256" key="1">
    <source>
        <dbReference type="ARBA" id="ARBA00022714"/>
    </source>
</evidence>
<keyword evidence="1" id="KW-0001">2Fe-2S</keyword>
<reference evidence="8" key="1">
    <citation type="journal article" date="2019" name="Int. J. Syst. Evol. Microbiol.">
        <title>The Global Catalogue of Microorganisms (GCM) 10K type strain sequencing project: providing services to taxonomists for standard genome sequencing and annotation.</title>
        <authorList>
            <consortium name="The Broad Institute Genomics Platform"/>
            <consortium name="The Broad Institute Genome Sequencing Center for Infectious Disease"/>
            <person name="Wu L."/>
            <person name="Ma J."/>
        </authorList>
    </citation>
    <scope>NUCLEOTIDE SEQUENCE [LARGE SCALE GENOMIC DNA]</scope>
    <source>
        <strain evidence="8">JCM 17085</strain>
    </source>
</reference>
<dbReference type="PRINTS" id="PR00162">
    <property type="entry name" value="RIESKE"/>
</dbReference>
<dbReference type="PROSITE" id="PS51296">
    <property type="entry name" value="RIESKE"/>
    <property type="match status" value="1"/>
</dbReference>
<sequence length="145" mass="14820">MERNEFLTKLGIGTLAVCMGCSVVSCSKSGSPGPSGGNNNPPATGTTVDIDLNSSLKNIGDQSVSNGIIIVRLAGGNVVSSFTAVQVACTHEGTSINYNNSQGIFICPLHGSEFSKTGALIQGPATRALKRYTIAITGTTLTVTV</sequence>
<evidence type="ECO:0000256" key="3">
    <source>
        <dbReference type="ARBA" id="ARBA00023004"/>
    </source>
</evidence>
<protein>
    <recommendedName>
        <fullName evidence="6">Rieske domain-containing protein</fullName>
    </recommendedName>
</protein>
<evidence type="ECO:0000313" key="7">
    <source>
        <dbReference type="EMBL" id="GAA4094355.1"/>
    </source>
</evidence>
<evidence type="ECO:0000256" key="5">
    <source>
        <dbReference type="ARBA" id="ARBA00023157"/>
    </source>
</evidence>
<dbReference type="InterPro" id="IPR036922">
    <property type="entry name" value="Rieske_2Fe-2S_sf"/>
</dbReference>
<keyword evidence="2" id="KW-0479">Metal-binding</keyword>
<evidence type="ECO:0000259" key="6">
    <source>
        <dbReference type="PROSITE" id="PS51296"/>
    </source>
</evidence>
<dbReference type="PROSITE" id="PS51257">
    <property type="entry name" value="PROKAR_LIPOPROTEIN"/>
    <property type="match status" value="1"/>
</dbReference>
<gene>
    <name evidence="7" type="ORF">GCM10022392_16340</name>
</gene>
<keyword evidence="8" id="KW-1185">Reference proteome</keyword>
<dbReference type="InterPro" id="IPR017941">
    <property type="entry name" value="Rieske_2Fe-2S"/>
</dbReference>
<comment type="caution">
    <text evidence="7">The sequence shown here is derived from an EMBL/GenBank/DDBJ whole genome shotgun (WGS) entry which is preliminary data.</text>
</comment>
<dbReference type="SUPFAM" id="SSF50022">
    <property type="entry name" value="ISP domain"/>
    <property type="match status" value="1"/>
</dbReference>
<evidence type="ECO:0000313" key="8">
    <source>
        <dbReference type="Proteomes" id="UP001500841"/>
    </source>
</evidence>
<keyword evidence="3" id="KW-0408">Iron</keyword>
<dbReference type="Gene3D" id="2.102.10.10">
    <property type="entry name" value="Rieske [2Fe-2S] iron-sulphur domain"/>
    <property type="match status" value="1"/>
</dbReference>
<dbReference type="EMBL" id="BAABCV010000005">
    <property type="protein sequence ID" value="GAA4094355.1"/>
    <property type="molecule type" value="Genomic_DNA"/>
</dbReference>
<dbReference type="CDD" id="cd03467">
    <property type="entry name" value="Rieske"/>
    <property type="match status" value="1"/>
</dbReference>
<organism evidence="7 8">
    <name type="scientific">Mucilaginibacter panaciglaebae</name>
    <dbReference type="NCBI Taxonomy" id="502331"/>
    <lineage>
        <taxon>Bacteria</taxon>
        <taxon>Pseudomonadati</taxon>
        <taxon>Bacteroidota</taxon>
        <taxon>Sphingobacteriia</taxon>
        <taxon>Sphingobacteriales</taxon>
        <taxon>Sphingobacteriaceae</taxon>
        <taxon>Mucilaginibacter</taxon>
    </lineage>
</organism>
<keyword evidence="4" id="KW-0411">Iron-sulfur</keyword>
<evidence type="ECO:0000256" key="4">
    <source>
        <dbReference type="ARBA" id="ARBA00023014"/>
    </source>
</evidence>
<keyword evidence="5" id="KW-1015">Disulfide bond</keyword>
<dbReference type="Pfam" id="PF00355">
    <property type="entry name" value="Rieske"/>
    <property type="match status" value="1"/>
</dbReference>
<dbReference type="InterPro" id="IPR005805">
    <property type="entry name" value="Rieske_Fe-S_prot_C"/>
</dbReference>